<accession>A0A8S5S6N9</accession>
<feature type="domain" description="PD-(D/E)XK endonuclease-like" evidence="1">
    <location>
        <begin position="4"/>
        <end position="331"/>
    </location>
</feature>
<reference evidence="2" key="1">
    <citation type="journal article" date="2021" name="Proc. Natl. Acad. Sci. U.S.A.">
        <title>A Catalog of Tens of Thousands of Viruses from Human Metagenomes Reveals Hidden Associations with Chronic Diseases.</title>
        <authorList>
            <person name="Tisza M.J."/>
            <person name="Buck C.B."/>
        </authorList>
    </citation>
    <scope>NUCLEOTIDE SEQUENCE</scope>
    <source>
        <strain evidence="2">CtsUe5</strain>
    </source>
</reference>
<organism evidence="2">
    <name type="scientific">Podoviridae sp. ctsUe5</name>
    <dbReference type="NCBI Taxonomy" id="2827750"/>
    <lineage>
        <taxon>Viruses</taxon>
        <taxon>Duplodnaviria</taxon>
        <taxon>Heunggongvirae</taxon>
        <taxon>Uroviricota</taxon>
        <taxon>Caudoviricetes</taxon>
    </lineage>
</organism>
<evidence type="ECO:0000313" key="2">
    <source>
        <dbReference type="EMBL" id="DAF46335.1"/>
    </source>
</evidence>
<dbReference type="Pfam" id="PF12705">
    <property type="entry name" value="PDDEXK_1"/>
    <property type="match status" value="1"/>
</dbReference>
<dbReference type="EMBL" id="BK032536">
    <property type="protein sequence ID" value="DAF46335.1"/>
    <property type="molecule type" value="Genomic_DNA"/>
</dbReference>
<protein>
    <submittedName>
        <fullName evidence="2">PD-(D/E)XK nuclease superfamily protein</fullName>
    </submittedName>
</protein>
<name>A0A8S5S6N9_9CAUD</name>
<sequence>MSHSNSSLNCFASCMQKYNQNYILHNQPATISPHLTFGTMAHEVLYNAGKLRDDSDDGVINKDDYYKVIPSEVLYPELKSAFNINSWDLYFKAAIKQVVQYEKECCKELSEYDKTSGIGDGSYEIERELKLQLTVDQLKRLGEYGIDQPFVGIIDLLIHSKTSAIILDYKFSSARKSQEDFDNNSQLPLYALFVHILYDIPLQNIQYGYIDIPKQMFEMPALLKNGTLSRSKAQNCSAEMYKAAVEAVHGDDPYYNCNAGGYYEEAYNSFALNKAAYLSKQYLDFEIYEHIIRELFDTAKTIDMFKTKNLPFLRKFDSYSCKGCEFKNTCKPWLSEVWQHE</sequence>
<dbReference type="Gene3D" id="3.90.320.10">
    <property type="match status" value="1"/>
</dbReference>
<dbReference type="InterPro" id="IPR038726">
    <property type="entry name" value="PDDEXK_AddAB-type"/>
</dbReference>
<dbReference type="InterPro" id="IPR011604">
    <property type="entry name" value="PDDEXK-like_dom_sf"/>
</dbReference>
<proteinExistence type="predicted"/>
<evidence type="ECO:0000259" key="1">
    <source>
        <dbReference type="Pfam" id="PF12705"/>
    </source>
</evidence>